<sequence>MLISSGENAVGCEECAGVRIATLRIAGVYNALRGGAQPRGTVLFIGKIGAKMR</sequence>
<reference evidence="1" key="1">
    <citation type="submission" date="2020-09" db="EMBL/GenBank/DDBJ databases">
        <authorList>
            <person name="Eze J.U."/>
            <person name="Rahube T.O."/>
        </authorList>
    </citation>
    <scope>NUCLEOTIDE SEQUENCE</scope>
    <source>
        <strain evidence="1">DM6</strain>
    </source>
</reference>
<proteinExistence type="predicted"/>
<accession>A0A7S6YKL4</accession>
<dbReference type="AlphaFoldDB" id="A0A7S6YKL4"/>
<name>A0A7S6YKL4_SERMA</name>
<protein>
    <submittedName>
        <fullName evidence="1">Orf41</fullName>
    </submittedName>
</protein>
<organism evidence="1">
    <name type="scientific">Serratia marcescens</name>
    <dbReference type="NCBI Taxonomy" id="615"/>
    <lineage>
        <taxon>Bacteria</taxon>
        <taxon>Pseudomonadati</taxon>
        <taxon>Pseudomonadota</taxon>
        <taxon>Gammaproteobacteria</taxon>
        <taxon>Enterobacterales</taxon>
        <taxon>Yersiniaceae</taxon>
        <taxon>Serratia</taxon>
    </lineage>
</organism>
<dbReference type="EMBL" id="MW048531">
    <property type="protein sequence ID" value="QOW96921.1"/>
    <property type="molecule type" value="Genomic_DNA"/>
</dbReference>
<evidence type="ECO:0000313" key="1">
    <source>
        <dbReference type="EMBL" id="QOW96921.1"/>
    </source>
</evidence>